<sequence>MPLKCPVCEKEFHYESKICQECEDYSIYSGLINREGTNIQKWNCGVFLGFNSSAFRNTKIYDSSVKIISEPKKMNTKKQKIEYWNCDIKKGNNPYTNIELSKKLDPISLVDEFIIDKKKFNYSLIFE</sequence>
<gene>
    <name evidence="1" type="ORF">LCGC14_0794860</name>
</gene>
<name>A0A0F9PVU1_9ZZZZ</name>
<organism evidence="1">
    <name type="scientific">marine sediment metagenome</name>
    <dbReference type="NCBI Taxonomy" id="412755"/>
    <lineage>
        <taxon>unclassified sequences</taxon>
        <taxon>metagenomes</taxon>
        <taxon>ecological metagenomes</taxon>
    </lineage>
</organism>
<accession>A0A0F9PVU1</accession>
<evidence type="ECO:0000313" key="1">
    <source>
        <dbReference type="EMBL" id="KKN34324.1"/>
    </source>
</evidence>
<proteinExistence type="predicted"/>
<dbReference type="AlphaFoldDB" id="A0A0F9PVU1"/>
<comment type="caution">
    <text evidence="1">The sequence shown here is derived from an EMBL/GenBank/DDBJ whole genome shotgun (WGS) entry which is preliminary data.</text>
</comment>
<protein>
    <submittedName>
        <fullName evidence="1">Uncharacterized protein</fullName>
    </submittedName>
</protein>
<dbReference type="EMBL" id="LAZR01002113">
    <property type="protein sequence ID" value="KKN34324.1"/>
    <property type="molecule type" value="Genomic_DNA"/>
</dbReference>
<reference evidence="1" key="1">
    <citation type="journal article" date="2015" name="Nature">
        <title>Complex archaea that bridge the gap between prokaryotes and eukaryotes.</title>
        <authorList>
            <person name="Spang A."/>
            <person name="Saw J.H."/>
            <person name="Jorgensen S.L."/>
            <person name="Zaremba-Niedzwiedzka K."/>
            <person name="Martijn J."/>
            <person name="Lind A.E."/>
            <person name="van Eijk R."/>
            <person name="Schleper C."/>
            <person name="Guy L."/>
            <person name="Ettema T.J."/>
        </authorList>
    </citation>
    <scope>NUCLEOTIDE SEQUENCE</scope>
</reference>